<evidence type="ECO:0000313" key="9">
    <source>
        <dbReference type="EMBL" id="OXM83099.1"/>
    </source>
</evidence>
<comment type="similarity">
    <text evidence="1 4 7">Belongs to the tRNA pseudouridine synthase TruA family.</text>
</comment>
<evidence type="ECO:0000256" key="1">
    <source>
        <dbReference type="ARBA" id="ARBA00009375"/>
    </source>
</evidence>
<dbReference type="FunFam" id="3.30.70.580:FF:000001">
    <property type="entry name" value="tRNA pseudouridine synthase A"/>
    <property type="match status" value="1"/>
</dbReference>
<evidence type="ECO:0000256" key="4">
    <source>
        <dbReference type="HAMAP-Rule" id="MF_00171"/>
    </source>
</evidence>
<comment type="caution">
    <text evidence="9">The sequence shown here is derived from an EMBL/GenBank/DDBJ whole genome shotgun (WGS) entry which is preliminary data.</text>
</comment>
<dbReference type="PANTHER" id="PTHR11142:SF0">
    <property type="entry name" value="TRNA PSEUDOURIDINE SYNTHASE-LIKE 1"/>
    <property type="match status" value="1"/>
</dbReference>
<gene>
    <name evidence="4" type="primary">truA</name>
    <name evidence="9" type="ORF">CF651_27280</name>
</gene>
<dbReference type="EMBL" id="NMQW01000051">
    <property type="protein sequence ID" value="OXM83099.1"/>
    <property type="molecule type" value="Genomic_DNA"/>
</dbReference>
<evidence type="ECO:0000259" key="8">
    <source>
        <dbReference type="Pfam" id="PF01416"/>
    </source>
</evidence>
<dbReference type="GO" id="GO:0160147">
    <property type="term" value="F:tRNA pseudouridine(38-40) synthase activity"/>
    <property type="evidence" value="ECO:0007669"/>
    <property type="project" value="UniProtKB-EC"/>
</dbReference>
<dbReference type="HAMAP" id="MF_00171">
    <property type="entry name" value="TruA"/>
    <property type="match status" value="1"/>
</dbReference>
<dbReference type="CDD" id="cd02570">
    <property type="entry name" value="PseudoU_synth_EcTruA"/>
    <property type="match status" value="1"/>
</dbReference>
<accession>A0A229UJM8</accession>
<dbReference type="EC" id="5.4.99.12" evidence="4"/>
<name>A0A229UJM8_9BACL</name>
<dbReference type="NCBIfam" id="TIGR00071">
    <property type="entry name" value="hisT_truA"/>
    <property type="match status" value="1"/>
</dbReference>
<dbReference type="GO" id="GO:0003723">
    <property type="term" value="F:RNA binding"/>
    <property type="evidence" value="ECO:0007669"/>
    <property type="project" value="InterPro"/>
</dbReference>
<comment type="catalytic activity">
    <reaction evidence="4 7">
        <text>uridine(38/39/40) in tRNA = pseudouridine(38/39/40) in tRNA</text>
        <dbReference type="Rhea" id="RHEA:22376"/>
        <dbReference type="Rhea" id="RHEA-COMP:10085"/>
        <dbReference type="Rhea" id="RHEA-COMP:10087"/>
        <dbReference type="ChEBI" id="CHEBI:65314"/>
        <dbReference type="ChEBI" id="CHEBI:65315"/>
        <dbReference type="EC" id="5.4.99.12"/>
    </reaction>
</comment>
<evidence type="ECO:0000256" key="6">
    <source>
        <dbReference type="PIRSR" id="PIRSR001430-2"/>
    </source>
</evidence>
<dbReference type="RefSeq" id="WP_094018025.1">
    <property type="nucleotide sequence ID" value="NZ_NMQW01000051.1"/>
</dbReference>
<dbReference type="AlphaFoldDB" id="A0A229UJM8"/>
<dbReference type="Gene3D" id="3.30.70.660">
    <property type="entry name" value="Pseudouridine synthase I, catalytic domain, C-terminal subdomain"/>
    <property type="match status" value="1"/>
</dbReference>
<keyword evidence="2 4" id="KW-0819">tRNA processing</keyword>
<sequence length="264" mass="29613">MRNICMTVSYDGTAYSGFQTQPSQNTVQDYLEKALLRLTGEVIKVTSSGRTDAGVHSRGQVINFYTAAKIPIERWCLAMNTLLPADIVVSGAKQVAMEFHSRRSAIRKTYRYTIRCGRHPDLFKRHLEFYHPTRLNTDAMREGLLHVVGTHDFTSFCSERSTKLSNVRTIFEAKLECDPPDAMLESYAIHIYLTGSGFLYNMVRIIAGTLIQVGEGKRTSEAIRTILEAKNRAKAGPTAVPHGLTLWEVSYNEDALTLDCLSDL</sequence>
<comment type="subunit">
    <text evidence="4">Homodimer.</text>
</comment>
<evidence type="ECO:0000256" key="3">
    <source>
        <dbReference type="ARBA" id="ARBA00023235"/>
    </source>
</evidence>
<evidence type="ECO:0000256" key="5">
    <source>
        <dbReference type="PIRSR" id="PIRSR001430-1"/>
    </source>
</evidence>
<dbReference type="InterPro" id="IPR020095">
    <property type="entry name" value="PsdUridine_synth_TruA_C"/>
</dbReference>
<feature type="domain" description="Pseudouridine synthase I TruA alpha/beta" evidence="8">
    <location>
        <begin position="146"/>
        <end position="252"/>
    </location>
</feature>
<dbReference type="Gene3D" id="3.30.70.580">
    <property type="entry name" value="Pseudouridine synthase I, catalytic domain, N-terminal subdomain"/>
    <property type="match status" value="1"/>
</dbReference>
<dbReference type="InterPro" id="IPR020103">
    <property type="entry name" value="PsdUridine_synth_cat_dom_sf"/>
</dbReference>
<dbReference type="PIRSF" id="PIRSF001430">
    <property type="entry name" value="tRNA_psdUrid_synth"/>
    <property type="match status" value="1"/>
</dbReference>
<evidence type="ECO:0000256" key="7">
    <source>
        <dbReference type="RuleBase" id="RU003792"/>
    </source>
</evidence>
<reference evidence="9 10" key="1">
    <citation type="submission" date="2017-07" db="EMBL/GenBank/DDBJ databases">
        <title>Genome sequencing and assembly of Paenibacillus rigui.</title>
        <authorList>
            <person name="Mayilraj S."/>
        </authorList>
    </citation>
    <scope>NUCLEOTIDE SEQUENCE [LARGE SCALE GENOMIC DNA]</scope>
    <source>
        <strain evidence="9 10">JCM 16352</strain>
    </source>
</reference>
<dbReference type="InterPro" id="IPR020094">
    <property type="entry name" value="TruA/RsuA/RluB/E/F_N"/>
</dbReference>
<dbReference type="OrthoDB" id="9811823at2"/>
<dbReference type="InterPro" id="IPR001406">
    <property type="entry name" value="PsdUridine_synth_TruA"/>
</dbReference>
<protein>
    <recommendedName>
        <fullName evidence="4">tRNA pseudouridine synthase A</fullName>
        <ecNumber evidence="4">5.4.99.12</ecNumber>
    </recommendedName>
    <alternativeName>
        <fullName evidence="4">tRNA pseudouridine(38-40) synthase</fullName>
    </alternativeName>
    <alternativeName>
        <fullName evidence="4">tRNA pseudouridylate synthase I</fullName>
    </alternativeName>
    <alternativeName>
        <fullName evidence="4">tRNA-uridine isomerase I</fullName>
    </alternativeName>
</protein>
<feature type="active site" description="Nucleophile" evidence="4 5">
    <location>
        <position position="52"/>
    </location>
</feature>
<comment type="caution">
    <text evidence="4">Lacks conserved residue(s) required for the propagation of feature annotation.</text>
</comment>
<dbReference type="SUPFAM" id="SSF55120">
    <property type="entry name" value="Pseudouridine synthase"/>
    <property type="match status" value="1"/>
</dbReference>
<evidence type="ECO:0000256" key="2">
    <source>
        <dbReference type="ARBA" id="ARBA00022694"/>
    </source>
</evidence>
<dbReference type="Pfam" id="PF01416">
    <property type="entry name" value="PseudoU_synth_1"/>
    <property type="match status" value="2"/>
</dbReference>
<dbReference type="Proteomes" id="UP000215509">
    <property type="component" value="Unassembled WGS sequence"/>
</dbReference>
<feature type="domain" description="Pseudouridine synthase I TruA alpha/beta" evidence="8">
    <location>
        <begin position="8"/>
        <end position="100"/>
    </location>
</feature>
<keyword evidence="10" id="KW-1185">Reference proteome</keyword>
<feature type="binding site" evidence="4 6">
    <location>
        <position position="110"/>
    </location>
    <ligand>
        <name>substrate</name>
    </ligand>
</feature>
<keyword evidence="3 4" id="KW-0413">Isomerase</keyword>
<organism evidence="9 10">
    <name type="scientific">Paenibacillus rigui</name>
    <dbReference type="NCBI Taxonomy" id="554312"/>
    <lineage>
        <taxon>Bacteria</taxon>
        <taxon>Bacillati</taxon>
        <taxon>Bacillota</taxon>
        <taxon>Bacilli</taxon>
        <taxon>Bacillales</taxon>
        <taxon>Paenibacillaceae</taxon>
        <taxon>Paenibacillus</taxon>
    </lineage>
</organism>
<evidence type="ECO:0000313" key="10">
    <source>
        <dbReference type="Proteomes" id="UP000215509"/>
    </source>
</evidence>
<dbReference type="PANTHER" id="PTHR11142">
    <property type="entry name" value="PSEUDOURIDYLATE SYNTHASE"/>
    <property type="match status" value="1"/>
</dbReference>
<dbReference type="GO" id="GO:0031119">
    <property type="term" value="P:tRNA pseudouridine synthesis"/>
    <property type="evidence" value="ECO:0007669"/>
    <property type="project" value="UniProtKB-UniRule"/>
</dbReference>
<comment type="function">
    <text evidence="4">Formation of pseudouridine at positions 38, 39 and 40 in the anticodon stem and loop of transfer RNAs.</text>
</comment>
<dbReference type="InterPro" id="IPR020097">
    <property type="entry name" value="PsdUridine_synth_TruA_a/b_dom"/>
</dbReference>
<proteinExistence type="inferred from homology"/>